<dbReference type="Proteomes" id="UP000716291">
    <property type="component" value="Unassembled WGS sequence"/>
</dbReference>
<dbReference type="EMBL" id="JAANQT010001206">
    <property type="protein sequence ID" value="KAG1306103.1"/>
    <property type="molecule type" value="Genomic_DNA"/>
</dbReference>
<evidence type="ECO:0000313" key="1">
    <source>
        <dbReference type="EMBL" id="KAG1306103.1"/>
    </source>
</evidence>
<organism evidence="1 2">
    <name type="scientific">Rhizopus oryzae</name>
    <name type="common">Mucormycosis agent</name>
    <name type="synonym">Rhizopus arrhizus var. delemar</name>
    <dbReference type="NCBI Taxonomy" id="64495"/>
    <lineage>
        <taxon>Eukaryota</taxon>
        <taxon>Fungi</taxon>
        <taxon>Fungi incertae sedis</taxon>
        <taxon>Mucoromycota</taxon>
        <taxon>Mucoromycotina</taxon>
        <taxon>Mucoromycetes</taxon>
        <taxon>Mucorales</taxon>
        <taxon>Mucorineae</taxon>
        <taxon>Rhizopodaceae</taxon>
        <taxon>Rhizopus</taxon>
    </lineage>
</organism>
<evidence type="ECO:0008006" key="3">
    <source>
        <dbReference type="Google" id="ProtNLM"/>
    </source>
</evidence>
<protein>
    <recommendedName>
        <fullName evidence="3">Transposase</fullName>
    </recommendedName>
</protein>
<keyword evidence="2" id="KW-1185">Reference proteome</keyword>
<evidence type="ECO:0000313" key="2">
    <source>
        <dbReference type="Proteomes" id="UP000716291"/>
    </source>
</evidence>
<accession>A0A9P6X5Z8</accession>
<dbReference type="AlphaFoldDB" id="A0A9P6X5Z8"/>
<sequence length="540" mass="62490">MHMETLDRMGAGNTIIGMYKQNLDLPPGANQDANEGHGYVHCGSQDQYRDLQRSLAKIDYPEEGHSLAKGAFPFEEDDSNFDIASYINKEFFSEIWLSLVRYRRGRVGEATARRRTLIGQYIQRYLDCISYIGPELKYAQQPSSLEGLKIIVDPSSVELPFQDPIYNQALQRLTSILTSYPVRHTFEQNNIYYDAKANLCEYMMSFYQLARLFETHRLPIFNCFPLRRTWIPGYATIDSKILCQNILERQWTNGIDKMNLWAGIVDTSSAALKPQEHGVLQFRGTIQTDGVGATVLKKRQDRKYRYIGLQNIFIEPTPYITTLNAQQHGKIAGRCVIIGSGRRDLLYCVHENSTADAPRTYKYTKYCQDKMEKTKKYRRICEAIKPQEVQNAEDTLVNPQSLNLQNFEEYLRNRELVTELLHRHYTKTTTNHLTTHPLHRKLKLSKYIRRQKANEDIIAKLKSKFGNDAVFVMGNYSAPNTRYQEPVRGVGFRRLLKKHGFLVYLIDEIRTSQFCPSCENHSLTLQENIKSTVISKTKQS</sequence>
<comment type="caution">
    <text evidence="1">The sequence shown here is derived from an EMBL/GenBank/DDBJ whole genome shotgun (WGS) entry which is preliminary data.</text>
</comment>
<gene>
    <name evidence="1" type="ORF">G6F64_007851</name>
</gene>
<proteinExistence type="predicted"/>
<reference evidence="1" key="1">
    <citation type="journal article" date="2020" name="Microb. Genom.">
        <title>Genetic diversity of clinical and environmental Mucorales isolates obtained from an investigation of mucormycosis cases among solid organ transplant recipients.</title>
        <authorList>
            <person name="Nguyen M.H."/>
            <person name="Kaul D."/>
            <person name="Muto C."/>
            <person name="Cheng S.J."/>
            <person name="Richter R.A."/>
            <person name="Bruno V.M."/>
            <person name="Liu G."/>
            <person name="Beyhan S."/>
            <person name="Sundermann A.J."/>
            <person name="Mounaud S."/>
            <person name="Pasculle A.W."/>
            <person name="Nierman W.C."/>
            <person name="Driscoll E."/>
            <person name="Cumbie R."/>
            <person name="Clancy C.J."/>
            <person name="Dupont C.L."/>
        </authorList>
    </citation>
    <scope>NUCLEOTIDE SEQUENCE</scope>
    <source>
        <strain evidence="1">GL11</strain>
    </source>
</reference>
<name>A0A9P6X5Z8_RHIOR</name>